<keyword evidence="5 8" id="KW-0812">Transmembrane</keyword>
<evidence type="ECO:0000259" key="9">
    <source>
        <dbReference type="PROSITE" id="PS51012"/>
    </source>
</evidence>
<feature type="transmembrane region" description="Helical" evidence="8">
    <location>
        <begin position="164"/>
        <end position="188"/>
    </location>
</feature>
<evidence type="ECO:0000313" key="11">
    <source>
        <dbReference type="Proteomes" id="UP000008633"/>
    </source>
</evidence>
<dbReference type="HOGENOM" id="CLU_039483_8_1_7"/>
<dbReference type="RefSeq" id="WP_013555026.1">
    <property type="nucleotide sequence ID" value="NC_014935.1"/>
</dbReference>
<keyword evidence="6 8" id="KW-1133">Transmembrane helix</keyword>
<organism evidence="10 11">
    <name type="scientific">Nitratifractor salsuginis (strain DSM 16511 / JCM 12458 / E9I37-1)</name>
    <dbReference type="NCBI Taxonomy" id="749222"/>
    <lineage>
        <taxon>Bacteria</taxon>
        <taxon>Pseudomonadati</taxon>
        <taxon>Campylobacterota</taxon>
        <taxon>Epsilonproteobacteria</taxon>
        <taxon>Campylobacterales</taxon>
        <taxon>Sulfurovaceae</taxon>
        <taxon>Nitratifractor</taxon>
    </lineage>
</organism>
<dbReference type="GO" id="GO:0043190">
    <property type="term" value="C:ATP-binding cassette (ABC) transporter complex"/>
    <property type="evidence" value="ECO:0007669"/>
    <property type="project" value="InterPro"/>
</dbReference>
<feature type="transmembrane region" description="Helical" evidence="8">
    <location>
        <begin position="333"/>
        <end position="352"/>
    </location>
</feature>
<feature type="transmembrane region" description="Helical" evidence="8">
    <location>
        <begin position="243"/>
        <end position="269"/>
    </location>
</feature>
<dbReference type="OrthoDB" id="9808686at2"/>
<evidence type="ECO:0000256" key="5">
    <source>
        <dbReference type="ARBA" id="ARBA00022692"/>
    </source>
</evidence>
<proteinExistence type="inferred from homology"/>
<reference evidence="10 11" key="1">
    <citation type="journal article" date="2011" name="Stand. Genomic Sci.">
        <title>Complete genome sequence of Nitratifractor salsuginis type strain (E9I37-1).</title>
        <authorList>
            <person name="Anderson I."/>
            <person name="Sikorski J."/>
            <person name="Zeytun A."/>
            <person name="Nolan M."/>
            <person name="Lapidus A."/>
            <person name="Lucas S."/>
            <person name="Hammon N."/>
            <person name="Deshpande S."/>
            <person name="Cheng J.F."/>
            <person name="Tapia R."/>
            <person name="Han C."/>
            <person name="Goodwin L."/>
            <person name="Pitluck S."/>
            <person name="Liolios K."/>
            <person name="Pagani I."/>
            <person name="Ivanova N."/>
            <person name="Huntemann M."/>
            <person name="Mavromatis K."/>
            <person name="Ovchinikova G."/>
            <person name="Pati A."/>
            <person name="Chen A."/>
            <person name="Palaniappan K."/>
            <person name="Land M."/>
            <person name="Hauser L."/>
            <person name="Brambilla E.M."/>
            <person name="Ngatchou-Djao O.D."/>
            <person name="Rohde M."/>
            <person name="Tindall B.J."/>
            <person name="Goker M."/>
            <person name="Detter J.C."/>
            <person name="Woyke T."/>
            <person name="Bristow J."/>
            <person name="Eisen J.A."/>
            <person name="Markowitz V."/>
            <person name="Hugenholtz P."/>
            <person name="Klenk H.P."/>
            <person name="Kyrpides N.C."/>
        </authorList>
    </citation>
    <scope>NUCLEOTIDE SEQUENCE [LARGE SCALE GENOMIC DNA]</scope>
    <source>
        <strain evidence="11">DSM 16511 / JCM 12458 / E9I37-1</strain>
    </source>
</reference>
<protein>
    <recommendedName>
        <fullName evidence="8">Transport permease protein</fullName>
    </recommendedName>
</protein>
<sequence>MRTMLSLIMKELISFLRSWGLVAVVLYSFTFDIYIAGKGIEMQAKNVAVGYVDDSGGGLSQKILSRLHRPEFQPPVRFLSQKALSDAIFNREIMVGLVFDQDFAKRYRATGHTQLNILLDSIAATQSFQALSYLQNILLDYSKTDLPVDLAVHKLFNQNATTSWFMALAEMLSISTLLGVILTAAVFVREKENGTWDIMLLMPIDPKLIILAKSFSQVLIIMAGVVIATGIVLFGAFDVPINGSIWVFFLLSFLYAFTSAGIGLFVAAVSRTMLEVAMVAILIMMPLIFLSGAWTPIHAMHPLLQKLSLISPLRYYIEGSESIFFRGTAVTDLWPYFLGVTILGLLLYLYGFRKIGKLF</sequence>
<dbReference type="PRINTS" id="PR00164">
    <property type="entry name" value="ABC2TRNSPORT"/>
</dbReference>
<dbReference type="InterPro" id="IPR000412">
    <property type="entry name" value="ABC_2_transport"/>
</dbReference>
<evidence type="ECO:0000256" key="6">
    <source>
        <dbReference type="ARBA" id="ARBA00022989"/>
    </source>
</evidence>
<dbReference type="Proteomes" id="UP000008633">
    <property type="component" value="Chromosome"/>
</dbReference>
<comment type="subcellular location">
    <subcellularLocation>
        <location evidence="1 8">Cell membrane</location>
        <topology evidence="1 8">Multi-pass membrane protein</topology>
    </subcellularLocation>
</comment>
<dbReference type="GO" id="GO:0140359">
    <property type="term" value="F:ABC-type transporter activity"/>
    <property type="evidence" value="ECO:0007669"/>
    <property type="project" value="InterPro"/>
</dbReference>
<feature type="transmembrane region" description="Helical" evidence="8">
    <location>
        <begin position="208"/>
        <end position="237"/>
    </location>
</feature>
<dbReference type="AlphaFoldDB" id="E6X3C8"/>
<accession>E6X3C8</accession>
<dbReference type="PANTHER" id="PTHR30294:SF47">
    <property type="entry name" value="INNER MEMBRANE TRANSPORT PERMEASE YHHJ"/>
    <property type="match status" value="1"/>
</dbReference>
<dbReference type="KEGG" id="nsa:Nitsa_2100"/>
<keyword evidence="11" id="KW-1185">Reference proteome</keyword>
<evidence type="ECO:0000256" key="7">
    <source>
        <dbReference type="ARBA" id="ARBA00023136"/>
    </source>
</evidence>
<dbReference type="Pfam" id="PF12698">
    <property type="entry name" value="ABC2_membrane_3"/>
    <property type="match status" value="1"/>
</dbReference>
<reference evidence="11" key="2">
    <citation type="submission" date="2011-01" db="EMBL/GenBank/DDBJ databases">
        <title>The complete genome of Nitratifractor salsuginis DSM 16511.</title>
        <authorList>
            <consortium name="US DOE Joint Genome Institute (JGI-PGF)"/>
            <person name="Lucas S."/>
            <person name="Copeland A."/>
            <person name="Lapidus A."/>
            <person name="Bruce D."/>
            <person name="Goodwin L."/>
            <person name="Pitluck S."/>
            <person name="Kyrpides N."/>
            <person name="Mavromatis K."/>
            <person name="Ivanova N."/>
            <person name="Mikhailova N."/>
            <person name="Zeytun A."/>
            <person name="Detter J.C."/>
            <person name="Tapia R."/>
            <person name="Han C."/>
            <person name="Land M."/>
            <person name="Hauser L."/>
            <person name="Markowitz V."/>
            <person name="Cheng J.-F."/>
            <person name="Hugenholtz P."/>
            <person name="Woyke T."/>
            <person name="Wu D."/>
            <person name="Tindall B."/>
            <person name="Schuetze A."/>
            <person name="Brambilla E."/>
            <person name="Klenk H.-P."/>
            <person name="Eisen J.A."/>
        </authorList>
    </citation>
    <scope>NUCLEOTIDE SEQUENCE [LARGE SCALE GENOMIC DNA]</scope>
    <source>
        <strain evidence="11">DSM 16511 / JCM 12458 / E9I37-1</strain>
    </source>
</reference>
<dbReference type="InterPro" id="IPR047817">
    <property type="entry name" value="ABC2_TM_bact-type"/>
</dbReference>
<evidence type="ECO:0000256" key="3">
    <source>
        <dbReference type="ARBA" id="ARBA00022448"/>
    </source>
</evidence>
<dbReference type="InterPro" id="IPR013525">
    <property type="entry name" value="ABC2_TM"/>
</dbReference>
<dbReference type="PROSITE" id="PS51012">
    <property type="entry name" value="ABC_TM2"/>
    <property type="match status" value="1"/>
</dbReference>
<dbReference type="InterPro" id="IPR051449">
    <property type="entry name" value="ABC-2_transporter_component"/>
</dbReference>
<name>E6X3C8_NITSE</name>
<dbReference type="eggNOG" id="COG0842">
    <property type="taxonomic scope" value="Bacteria"/>
</dbReference>
<keyword evidence="4 8" id="KW-1003">Cell membrane</keyword>
<feature type="domain" description="ABC transmembrane type-2" evidence="9">
    <location>
        <begin position="131"/>
        <end position="358"/>
    </location>
</feature>
<comment type="similarity">
    <text evidence="2 8">Belongs to the ABC-2 integral membrane protein family.</text>
</comment>
<evidence type="ECO:0000256" key="4">
    <source>
        <dbReference type="ARBA" id="ARBA00022475"/>
    </source>
</evidence>
<gene>
    <name evidence="10" type="ordered locus">Nitsa_2100</name>
</gene>
<dbReference type="EMBL" id="CP002452">
    <property type="protein sequence ID" value="ADV47341.1"/>
    <property type="molecule type" value="Genomic_DNA"/>
</dbReference>
<dbReference type="PANTHER" id="PTHR30294">
    <property type="entry name" value="MEMBRANE COMPONENT OF ABC TRANSPORTER YHHJ-RELATED"/>
    <property type="match status" value="1"/>
</dbReference>
<keyword evidence="7 8" id="KW-0472">Membrane</keyword>
<evidence type="ECO:0000256" key="8">
    <source>
        <dbReference type="RuleBase" id="RU361157"/>
    </source>
</evidence>
<feature type="transmembrane region" description="Helical" evidence="8">
    <location>
        <begin position="276"/>
        <end position="297"/>
    </location>
</feature>
<evidence type="ECO:0000256" key="2">
    <source>
        <dbReference type="ARBA" id="ARBA00007783"/>
    </source>
</evidence>
<feature type="transmembrane region" description="Helical" evidence="8">
    <location>
        <begin position="12"/>
        <end position="36"/>
    </location>
</feature>
<evidence type="ECO:0000256" key="1">
    <source>
        <dbReference type="ARBA" id="ARBA00004651"/>
    </source>
</evidence>
<keyword evidence="3 8" id="KW-0813">Transport</keyword>
<evidence type="ECO:0000313" key="10">
    <source>
        <dbReference type="EMBL" id="ADV47341.1"/>
    </source>
</evidence>
<dbReference type="STRING" id="749222.Nitsa_2100"/>